<organism evidence="1 2">
    <name type="scientific">Kitasatospora atroaurantiaca</name>
    <dbReference type="NCBI Taxonomy" id="285545"/>
    <lineage>
        <taxon>Bacteria</taxon>
        <taxon>Bacillati</taxon>
        <taxon>Actinomycetota</taxon>
        <taxon>Actinomycetes</taxon>
        <taxon>Kitasatosporales</taxon>
        <taxon>Streptomycetaceae</taxon>
        <taxon>Kitasatospora</taxon>
    </lineage>
</organism>
<proteinExistence type="predicted"/>
<keyword evidence="2" id="KW-1185">Reference proteome</keyword>
<evidence type="ECO:0000313" key="1">
    <source>
        <dbReference type="EMBL" id="TWE18147.1"/>
    </source>
</evidence>
<dbReference type="EMBL" id="VIVR01000001">
    <property type="protein sequence ID" value="TWE18147.1"/>
    <property type="molecule type" value="Genomic_DNA"/>
</dbReference>
<protein>
    <submittedName>
        <fullName evidence="1">Uncharacterized protein</fullName>
    </submittedName>
</protein>
<gene>
    <name evidence="1" type="ORF">FB465_3196</name>
</gene>
<evidence type="ECO:0000313" key="2">
    <source>
        <dbReference type="Proteomes" id="UP000318416"/>
    </source>
</evidence>
<accession>A0A561ERB3</accession>
<dbReference type="AlphaFoldDB" id="A0A561ERB3"/>
<sequence length="531" mass="55961">MLGFLLGLVLTVTGVITSTAITRHHAEEVESGQLVSEIRSLIGDNGLFIRPGLSADGGPSWQASAYGLGVARAAGHPRPLPNPDILAGSLAEAIADDPIWGRWYGVQVENSTGTRIPGAWAADVLENLRLPDDPSIRIATIAALADIVSAKSVPRTARDTATLTAQLASAVPQVHSPYSRCRALDAAEELGIDSSGWDMAPAPTGFGKPGDAEALMDAYGTLCVAVHQHRAVSPQLQQEVRRWLAPQLDFDPAGFELQAYYAARGWILAGGSPEQLHPLEGSLSRRADGTSGLLRERVRRLGTLENTYYAARLAPAAFPRLAGARTTQAIHDMLPTTREHNDTAGLLTSAVVLRIAGRPDEGLESEATGLALRELARGVDPRTAPLAGHLVELLEELGVPIPRLEIRTTSPHDREGRYLAWTALAMAGFSADPGGLRSASAQSVVDARRAVADPGALSVKEVAAAQRVLGDGRGGGPASEALRSWTGALQGCSGFRALYRPASTESACTLEATWEILSTGLAAPDSRKITS</sequence>
<comment type="caution">
    <text evidence="1">The sequence shown here is derived from an EMBL/GenBank/DDBJ whole genome shotgun (WGS) entry which is preliminary data.</text>
</comment>
<reference evidence="1 2" key="1">
    <citation type="submission" date="2019-06" db="EMBL/GenBank/DDBJ databases">
        <title>Sequencing the genomes of 1000 actinobacteria strains.</title>
        <authorList>
            <person name="Klenk H.-P."/>
        </authorList>
    </citation>
    <scope>NUCLEOTIDE SEQUENCE [LARGE SCALE GENOMIC DNA]</scope>
    <source>
        <strain evidence="1 2">DSM 41649</strain>
    </source>
</reference>
<name>A0A561ERB3_9ACTN</name>
<dbReference type="Proteomes" id="UP000318416">
    <property type="component" value="Unassembled WGS sequence"/>
</dbReference>